<evidence type="ECO:0000256" key="7">
    <source>
        <dbReference type="ARBA" id="ARBA00023065"/>
    </source>
</evidence>
<dbReference type="PROSITE" id="PS52016">
    <property type="entry name" value="TONB_DEPENDENT_REC_3"/>
    <property type="match status" value="1"/>
</dbReference>
<keyword evidence="6" id="KW-0408">Iron</keyword>
<feature type="domain" description="Pyrimidine/purine nucleotide 5'-monophosphate nucleosidase C-terminal" evidence="15">
    <location>
        <begin position="985"/>
        <end position="1103"/>
    </location>
</feature>
<organism evidence="17 18">
    <name type="scientific">Symbiodinium pilosum</name>
    <name type="common">Dinoflagellate</name>
    <dbReference type="NCBI Taxonomy" id="2952"/>
    <lineage>
        <taxon>Eukaryota</taxon>
        <taxon>Sar</taxon>
        <taxon>Alveolata</taxon>
        <taxon>Dinophyceae</taxon>
        <taxon>Suessiales</taxon>
        <taxon>Symbiodiniaceae</taxon>
        <taxon>Symbiodinium</taxon>
    </lineage>
</organism>
<dbReference type="PANTHER" id="PTHR32552:SF68">
    <property type="entry name" value="FERRICHROME OUTER MEMBRANE TRANSPORTER_PHAGE RECEPTOR"/>
    <property type="match status" value="1"/>
</dbReference>
<comment type="subcellular location">
    <subcellularLocation>
        <location evidence="1">Cell outer membrane</location>
        <topology evidence="1">Multi-pass membrane protein</topology>
    </subcellularLocation>
</comment>
<reference evidence="17" key="1">
    <citation type="submission" date="2021-02" db="EMBL/GenBank/DDBJ databases">
        <authorList>
            <person name="Dougan E. K."/>
            <person name="Rhodes N."/>
            <person name="Thang M."/>
            <person name="Chan C."/>
        </authorList>
    </citation>
    <scope>NUCLEOTIDE SEQUENCE</scope>
</reference>
<dbReference type="InterPro" id="IPR021826">
    <property type="entry name" value="PpnN_C"/>
</dbReference>
<feature type="domain" description="TonB-dependent receptor plug" evidence="14">
    <location>
        <begin position="47"/>
        <end position="158"/>
    </location>
</feature>
<dbReference type="SUPFAM" id="SSF56935">
    <property type="entry name" value="Porins"/>
    <property type="match status" value="1"/>
</dbReference>
<dbReference type="Gene3D" id="3.40.50.450">
    <property type="match status" value="1"/>
</dbReference>
<evidence type="ECO:0000313" key="18">
    <source>
        <dbReference type="Proteomes" id="UP000649617"/>
    </source>
</evidence>
<feature type="domain" description="Pyrimidine/purine nucleotide 5'-monophosphate nucleosidase N-terminal" evidence="16">
    <location>
        <begin position="658"/>
        <end position="765"/>
    </location>
</feature>
<keyword evidence="5 12" id="KW-0732">Signal</keyword>
<feature type="chain" id="PRO_5032978195" evidence="12">
    <location>
        <begin position="23"/>
        <end position="1107"/>
    </location>
</feature>
<dbReference type="InterPro" id="IPR037153">
    <property type="entry name" value="PpnN-like_sf"/>
</dbReference>
<dbReference type="InterPro" id="IPR012910">
    <property type="entry name" value="Plug_dom"/>
</dbReference>
<evidence type="ECO:0000259" key="15">
    <source>
        <dbReference type="Pfam" id="PF11892"/>
    </source>
</evidence>
<dbReference type="GO" id="GO:0015344">
    <property type="term" value="F:siderophore uptake transmembrane transporter activity"/>
    <property type="evidence" value="ECO:0007669"/>
    <property type="project" value="TreeGrafter"/>
</dbReference>
<name>A0A812NI07_SYMPI</name>
<dbReference type="Pfam" id="PF11892">
    <property type="entry name" value="PpnN_C"/>
    <property type="match status" value="1"/>
</dbReference>
<dbReference type="Pfam" id="PF14793">
    <property type="entry name" value="DUF4478"/>
    <property type="match status" value="1"/>
</dbReference>
<dbReference type="SUPFAM" id="SSF102405">
    <property type="entry name" value="MCP/YpsA-like"/>
    <property type="match status" value="1"/>
</dbReference>
<feature type="region of interest" description="Disordered" evidence="11">
    <location>
        <begin position="254"/>
        <end position="274"/>
    </location>
</feature>
<evidence type="ECO:0000259" key="13">
    <source>
        <dbReference type="Pfam" id="PF00593"/>
    </source>
</evidence>
<evidence type="ECO:0000256" key="6">
    <source>
        <dbReference type="ARBA" id="ARBA00023004"/>
    </source>
</evidence>
<dbReference type="InterPro" id="IPR000531">
    <property type="entry name" value="Beta-barrel_TonB"/>
</dbReference>
<evidence type="ECO:0000256" key="4">
    <source>
        <dbReference type="ARBA" id="ARBA00022692"/>
    </source>
</evidence>
<evidence type="ECO:0000256" key="1">
    <source>
        <dbReference type="ARBA" id="ARBA00004571"/>
    </source>
</evidence>
<dbReference type="Pfam" id="PF03641">
    <property type="entry name" value="Lysine_decarbox"/>
    <property type="match status" value="1"/>
</dbReference>
<evidence type="ECO:0000256" key="12">
    <source>
        <dbReference type="SAM" id="SignalP"/>
    </source>
</evidence>
<sequence>MTSFSRRAFWLLAALQTVQIHAAETSATQASQIEEISVVASRIAAPVRTVPSAISVIEIEDIQLGRAQLGLDESLGRVPGVFAQNRYNYAQDLRIAVRGFGARANFGIRGLKIYADGIPSTTADGQSGIDDVDIGSLQRMEIVRGPAAALYGSAAGGVIALYTEDGPETPFLQTAVTVGEDQQRKYQLKAGGQYDRLNYLVSLSDLEFDGYRDNARVESRQFNSKFVYSLDEGELTLIANLVDSPQADDAGGITAAQTAADPRSAQARNLSSNAGEALDQQKLALRYTRPLSDNLDLSVRNYYVWRDFEAFLPIGTHIPFVADDGVVEFDRFFYGGGVQLAATNTLFGLANTAIFGLDVDRQEDDRQRFLNNAGAKGTLTFDQLEEATTVGFFVRNETALSDQLTLVLGLRYDDIELTVDDKFLANADQSSELNFEQWSPMAGLSWTLSDQMTLYANYATSFETPTFTELASPARTLSVSLGGFNDVNPQEAESFEIGLKGDGFEQRLAFELAAYQISVEDEITSVEDIGNRAFFENADTDRQGFELSAVASFSDSLRLSLAYTYADYEFEAFDGSPEFEGNALPGLPEHQVFAELSYRHSNGFYAVGDVLYMDELFVNNANSGTSDSAVVANVRMGYTGLDMNTPDQPAPLPKVDIEINPRGSMELLSQREIEALTTGARHDEIQDLFRRCALAVLNTGNETDDAAAIFDAYADFSIEVVKRTRGLQLKIENAPASALVEKRMIEGVRQHLFAVLRDVIYIGTEISDALQYDMSTTAGITDAVFQILKQARVMEAGMRPNLVVCWGGHSIGRTEYDYTKKVGYHLGLRRLDICTGCGPGAMKGPMKGASVGHAKQRVSGGRFVGLSEPGIIAAEPPNPIVNHLVVLPDIEKRLEAFVRLGHGIVVFPGGAGTAEEILYLMGILLDPSNADLQLPVVFTGPDESADYFAAMDKFLRLLFGDAVEGKYKIIIGDSEAVGQYMSHAIRNVHRARRKSGDAYYFSWLLNIPSAHQEPFDVTHESVAALNLVRDQPIEKLAVEVRRAFSAIVTGNVKEQGIRLIQKHGPFELRADSELTDALDTLLKSFAEQGRMRLIGEYTPCYTVKALN</sequence>
<keyword evidence="18" id="KW-1185">Reference proteome</keyword>
<keyword evidence="8" id="KW-0798">TonB box</keyword>
<feature type="signal peptide" evidence="12">
    <location>
        <begin position="1"/>
        <end position="22"/>
    </location>
</feature>
<evidence type="ECO:0000256" key="9">
    <source>
        <dbReference type="ARBA" id="ARBA00023136"/>
    </source>
</evidence>
<dbReference type="InterPro" id="IPR036942">
    <property type="entry name" value="Beta-barrel_TonB_sf"/>
</dbReference>
<evidence type="ECO:0000256" key="2">
    <source>
        <dbReference type="ARBA" id="ARBA00022448"/>
    </source>
</evidence>
<dbReference type="Gene3D" id="3.30.1850.10">
    <property type="entry name" value="MoCo carrier protein-like"/>
    <property type="match status" value="1"/>
</dbReference>
<dbReference type="Pfam" id="PF07715">
    <property type="entry name" value="Plug"/>
    <property type="match status" value="1"/>
</dbReference>
<keyword evidence="3" id="KW-0410">Iron transport</keyword>
<evidence type="ECO:0000256" key="11">
    <source>
        <dbReference type="SAM" id="MobiDB-lite"/>
    </source>
</evidence>
<dbReference type="CDD" id="cd01347">
    <property type="entry name" value="ligand_gated_channel"/>
    <property type="match status" value="1"/>
</dbReference>
<dbReference type="Proteomes" id="UP000649617">
    <property type="component" value="Unassembled WGS sequence"/>
</dbReference>
<dbReference type="NCBIfam" id="NF038390">
    <property type="entry name" value="Nsidase_PpnN"/>
    <property type="match status" value="1"/>
</dbReference>
<dbReference type="InterPro" id="IPR027820">
    <property type="entry name" value="PpnN_N"/>
</dbReference>
<comment type="caution">
    <text evidence="17">The sequence shown here is derived from an EMBL/GenBank/DDBJ whole genome shotgun (WGS) entry which is preliminary data.</text>
</comment>
<dbReference type="InterPro" id="IPR049788">
    <property type="entry name" value="PpnN"/>
</dbReference>
<evidence type="ECO:0000256" key="10">
    <source>
        <dbReference type="ARBA" id="ARBA00023237"/>
    </source>
</evidence>
<protein>
    <submittedName>
        <fullName evidence="17">PpnN protein</fullName>
    </submittedName>
</protein>
<evidence type="ECO:0000256" key="3">
    <source>
        <dbReference type="ARBA" id="ARBA00022496"/>
    </source>
</evidence>
<keyword evidence="10" id="KW-0998">Cell outer membrane</keyword>
<dbReference type="InterPro" id="IPR039426">
    <property type="entry name" value="TonB-dep_rcpt-like"/>
</dbReference>
<dbReference type="EMBL" id="CAJNIZ010011112">
    <property type="protein sequence ID" value="CAE7311883.1"/>
    <property type="molecule type" value="Genomic_DNA"/>
</dbReference>
<evidence type="ECO:0000256" key="8">
    <source>
        <dbReference type="ARBA" id="ARBA00023077"/>
    </source>
</evidence>
<evidence type="ECO:0000259" key="16">
    <source>
        <dbReference type="Pfam" id="PF14793"/>
    </source>
</evidence>
<keyword evidence="7" id="KW-0406">Ion transport</keyword>
<dbReference type="PANTHER" id="PTHR32552">
    <property type="entry name" value="FERRICHROME IRON RECEPTOR-RELATED"/>
    <property type="match status" value="1"/>
</dbReference>
<dbReference type="Gene3D" id="2.170.130.10">
    <property type="entry name" value="TonB-dependent receptor, plug domain"/>
    <property type="match status" value="1"/>
</dbReference>
<keyword evidence="9" id="KW-0472">Membrane</keyword>
<proteinExistence type="predicted"/>
<dbReference type="AlphaFoldDB" id="A0A812NI07"/>
<dbReference type="InterPro" id="IPR037066">
    <property type="entry name" value="Plug_dom_sf"/>
</dbReference>
<dbReference type="Pfam" id="PF00593">
    <property type="entry name" value="TonB_dep_Rec_b-barrel"/>
    <property type="match status" value="1"/>
</dbReference>
<dbReference type="Gene3D" id="2.40.170.20">
    <property type="entry name" value="TonB-dependent receptor, beta-barrel domain"/>
    <property type="match status" value="1"/>
</dbReference>
<evidence type="ECO:0000313" key="17">
    <source>
        <dbReference type="EMBL" id="CAE7311883.1"/>
    </source>
</evidence>
<feature type="domain" description="TonB-dependent receptor-like beta-barrel" evidence="13">
    <location>
        <begin position="241"/>
        <end position="638"/>
    </location>
</feature>
<gene>
    <name evidence="17" type="primary">ppnN</name>
    <name evidence="17" type="ORF">SPIL2461_LOCUS7078</name>
</gene>
<dbReference type="InterPro" id="IPR031100">
    <property type="entry name" value="LOG_fam"/>
</dbReference>
<keyword evidence="4" id="KW-0812">Transmembrane</keyword>
<evidence type="ECO:0000256" key="5">
    <source>
        <dbReference type="ARBA" id="ARBA00022729"/>
    </source>
</evidence>
<evidence type="ECO:0000259" key="14">
    <source>
        <dbReference type="Pfam" id="PF07715"/>
    </source>
</evidence>
<keyword evidence="2" id="KW-0813">Transport</keyword>
<accession>A0A812NI07</accession>
<dbReference type="OrthoDB" id="10259862at2759"/>